<proteinExistence type="predicted"/>
<evidence type="ECO:0000313" key="3">
    <source>
        <dbReference type="Proteomes" id="UP000033633"/>
    </source>
</evidence>
<protein>
    <recommendedName>
        <fullName evidence="1">DUF5666 domain-containing protein</fullName>
    </recommendedName>
</protein>
<evidence type="ECO:0000259" key="1">
    <source>
        <dbReference type="Pfam" id="PF18914"/>
    </source>
</evidence>
<accession>A0A0F5VGM2</accession>
<dbReference type="Proteomes" id="UP000033633">
    <property type="component" value="Unassembled WGS sequence"/>
</dbReference>
<dbReference type="PATRIC" id="fig|265726.11.peg.3058"/>
<dbReference type="OrthoDB" id="5592950at2"/>
<dbReference type="AlphaFoldDB" id="A0A0F5VGM2"/>
<keyword evidence="3" id="KW-1185">Reference proteome</keyword>
<dbReference type="RefSeq" id="WP_046219692.1">
    <property type="nucleotide sequence ID" value="NZ_JWYV01000003.1"/>
</dbReference>
<comment type="caution">
    <text evidence="2">The sequence shown here is derived from an EMBL/GenBank/DDBJ whole genome shotgun (WGS) entry which is preliminary data.</text>
</comment>
<dbReference type="STRING" id="265726.KY46_05795"/>
<reference evidence="2 3" key="1">
    <citation type="submission" date="2014-12" db="EMBL/GenBank/DDBJ databases">
        <title>Mercury Reductase activity and rhizosphere competence traits in the genome of root associated Photobacterium halotolerans MELD1.</title>
        <authorList>
            <person name="Mathew D.C."/>
            <person name="Huang C.-C."/>
        </authorList>
    </citation>
    <scope>NUCLEOTIDE SEQUENCE [LARGE SCALE GENOMIC DNA]</scope>
    <source>
        <strain evidence="2 3">MELD1</strain>
    </source>
</reference>
<organism evidence="2 3">
    <name type="scientific">Photobacterium halotolerans</name>
    <dbReference type="NCBI Taxonomy" id="265726"/>
    <lineage>
        <taxon>Bacteria</taxon>
        <taxon>Pseudomonadati</taxon>
        <taxon>Pseudomonadota</taxon>
        <taxon>Gammaproteobacteria</taxon>
        <taxon>Vibrionales</taxon>
        <taxon>Vibrionaceae</taxon>
        <taxon>Photobacterium</taxon>
    </lineage>
</organism>
<dbReference type="InterPro" id="IPR043724">
    <property type="entry name" value="DUF5666"/>
</dbReference>
<sequence length="418" mass="44049">MKKILSVAVLGGLLSACGGSDSDSGSNPQQAYSGTLLGTVDNVQTEQATMTVNGRSLDVASAGVSYQDQPLLLADVASGMQVEIDSDDGRVSEIELEPFMSGEVAAVDAQSITVNGQAVLLGQVTTSVQVGDFALLFAQPQADGSLALTAVQAIDATAISEVEGRVSQLDTSAQTFSINHTVVNFAGADLDDEPLQNGQWVEVTGVFADGIFQAAEVDTEDAAEMDGKALEGVITFVNREKTAIELNSRTVVTLTADTRYQDGAQSDLLTGRTVEVELVNQAGQLTALEVDFELSSSQVTTDRFSIEGTAQYRNDTLSVNGVELLMSATVRLEDGLTKATLDGQWVELEGSLVDGQYLVREIEPELQEAEISLQGPVSGNAIWGYAASDASLSGFEGQWVDLACYFDGSAVSQCRLDD</sequence>
<feature type="domain" description="DUF5666" evidence="1">
    <location>
        <begin position="163"/>
        <end position="217"/>
    </location>
</feature>
<feature type="domain" description="DUF5666" evidence="1">
    <location>
        <begin position="314"/>
        <end position="363"/>
    </location>
</feature>
<dbReference type="EMBL" id="JWYV01000003">
    <property type="protein sequence ID" value="KKD00620.1"/>
    <property type="molecule type" value="Genomic_DNA"/>
</dbReference>
<dbReference type="Pfam" id="PF18914">
    <property type="entry name" value="DUF5666"/>
    <property type="match status" value="3"/>
</dbReference>
<feature type="domain" description="DUF5666" evidence="1">
    <location>
        <begin position="231"/>
        <end position="290"/>
    </location>
</feature>
<gene>
    <name evidence="2" type="ORF">KY46_05795</name>
</gene>
<dbReference type="PROSITE" id="PS51257">
    <property type="entry name" value="PROKAR_LIPOPROTEIN"/>
    <property type="match status" value="1"/>
</dbReference>
<name>A0A0F5VGM2_9GAMM</name>
<evidence type="ECO:0000313" key="2">
    <source>
        <dbReference type="EMBL" id="KKD00620.1"/>
    </source>
</evidence>